<feature type="repeat" description="WD" evidence="5">
    <location>
        <begin position="43"/>
        <end position="77"/>
    </location>
</feature>
<dbReference type="EMBL" id="MU004294">
    <property type="protein sequence ID" value="KAF2661401.1"/>
    <property type="molecule type" value="Genomic_DNA"/>
</dbReference>
<dbReference type="Pfam" id="PF00400">
    <property type="entry name" value="WD40"/>
    <property type="match status" value="4"/>
</dbReference>
<dbReference type="SUPFAM" id="SSF50978">
    <property type="entry name" value="WD40 repeat-like"/>
    <property type="match status" value="1"/>
</dbReference>
<evidence type="ECO:0000256" key="5">
    <source>
        <dbReference type="PROSITE-ProRule" id="PRU00221"/>
    </source>
</evidence>
<keyword evidence="2" id="KW-0677">Repeat</keyword>
<dbReference type="GO" id="GO:0000445">
    <property type="term" value="C:THO complex part of transcription export complex"/>
    <property type="evidence" value="ECO:0007669"/>
    <property type="project" value="TreeGrafter"/>
</dbReference>
<dbReference type="Proteomes" id="UP000799324">
    <property type="component" value="Unassembled WGS sequence"/>
</dbReference>
<organism evidence="6 7">
    <name type="scientific">Lophiostoma macrostomum CBS 122681</name>
    <dbReference type="NCBI Taxonomy" id="1314788"/>
    <lineage>
        <taxon>Eukaryota</taxon>
        <taxon>Fungi</taxon>
        <taxon>Dikarya</taxon>
        <taxon>Ascomycota</taxon>
        <taxon>Pezizomycotina</taxon>
        <taxon>Dothideomycetes</taxon>
        <taxon>Pleosporomycetidae</taxon>
        <taxon>Pleosporales</taxon>
        <taxon>Lophiostomataceae</taxon>
        <taxon>Lophiostoma</taxon>
    </lineage>
</organism>
<dbReference type="PRINTS" id="PR00081">
    <property type="entry name" value="GDHRDH"/>
</dbReference>
<keyword evidence="7" id="KW-1185">Reference proteome</keyword>
<dbReference type="InterPro" id="IPR040132">
    <property type="entry name" value="Tex1/THOC3"/>
</dbReference>
<dbReference type="InterPro" id="IPR020904">
    <property type="entry name" value="Sc_DH/Rdtase_CS"/>
</dbReference>
<feature type="repeat" description="WD" evidence="5">
    <location>
        <begin position="206"/>
        <end position="247"/>
    </location>
</feature>
<dbReference type="GO" id="GO:0006406">
    <property type="term" value="P:mRNA export from nucleus"/>
    <property type="evidence" value="ECO:0007669"/>
    <property type="project" value="InterPro"/>
</dbReference>
<dbReference type="PRINTS" id="PR00080">
    <property type="entry name" value="SDRFAMILY"/>
</dbReference>
<dbReference type="Pfam" id="PF00106">
    <property type="entry name" value="adh_short"/>
    <property type="match status" value="1"/>
</dbReference>
<keyword evidence="3" id="KW-0521">NADP</keyword>
<evidence type="ECO:0000313" key="7">
    <source>
        <dbReference type="Proteomes" id="UP000799324"/>
    </source>
</evidence>
<dbReference type="PROSITE" id="PS50294">
    <property type="entry name" value="WD_REPEATS_REGION"/>
    <property type="match status" value="1"/>
</dbReference>
<keyword evidence="1 5" id="KW-0853">WD repeat</keyword>
<dbReference type="Gene3D" id="2.130.10.10">
    <property type="entry name" value="YVTN repeat-like/Quinoprotein amine dehydrogenase"/>
    <property type="match status" value="2"/>
</dbReference>
<accession>A0A6A6TQ03</accession>
<dbReference type="PROSITE" id="PS00061">
    <property type="entry name" value="ADH_SHORT"/>
    <property type="match status" value="1"/>
</dbReference>
<dbReference type="InterPro" id="IPR001680">
    <property type="entry name" value="WD40_rpt"/>
</dbReference>
<dbReference type="SUPFAM" id="SSF51735">
    <property type="entry name" value="NAD(P)-binding Rossmann-fold domains"/>
    <property type="match status" value="1"/>
</dbReference>
<dbReference type="AlphaFoldDB" id="A0A6A6TQ03"/>
<dbReference type="OrthoDB" id="340259at2759"/>
<gene>
    <name evidence="6" type="ORF">K491DRAFT_619555</name>
</gene>
<evidence type="ECO:0000313" key="6">
    <source>
        <dbReference type="EMBL" id="KAF2661401.1"/>
    </source>
</evidence>
<proteinExistence type="inferred from homology"/>
<sequence length="671" mass="71836">MAPPQRARSLPRSAFTSSFPKLKTLTYTDNLRPSAPVPSAHFIRTLSWNAPGTFIATGASDKTLRIWNPEKPNVKHSTELKGLVAPVDCVQFHPFNENELASATHKDGLVKFWDVRTKASIGEIKVAGEPFQLAWTPDGTQIVVGTKDNNLIQVDRSTLKPISEHKQDTMINQSVFAWSGNHLFVTHDKGTVSILRYPSFELAHTLNAHAAMCMCISMSPSGEHLAVGAKDGLASIWDTQEWISLRTLSMDSVVRSVDFSFDGSYVVAGSDEDKKLQIAHVETGEIVHTIDNPHPASQVAWHPCRYVLAYSAASQGLKIIGGVGFVYCFGNFVFLLGTQHGHYSILNPYANIMDVQAPINPASLFSAKGLSVVITGGGSGLGLAIAAALYQNDATKIYLLGRRSAVLTDTIRTLEASPSAPQKSSILAAIPCDVTDSASISAAVDRITKETGYVDVLINNAGVIGPENREGIYGATSITALRDALLYDMPGWDTTLAINTKAVIGVSAAFLPLLEAANARRGWASGRVTGSHNPRTQDTSVLAHLGLDADDDRLAQIITVASVASVMRWCSAGLAYNASKAGALHLGKMMASFLAEWGIRSNVLCPGPYPSEMTARYEGRYGTNQVPQGRKGGINDVAGTMLFLVGKGGAYVDGQVMVSDGGRVSVFPSTY</sequence>
<dbReference type="Gene3D" id="3.40.50.720">
    <property type="entry name" value="NAD(P)-binding Rossmann-like Domain"/>
    <property type="match status" value="1"/>
</dbReference>
<reference evidence="6" key="1">
    <citation type="journal article" date="2020" name="Stud. Mycol.">
        <title>101 Dothideomycetes genomes: a test case for predicting lifestyles and emergence of pathogens.</title>
        <authorList>
            <person name="Haridas S."/>
            <person name="Albert R."/>
            <person name="Binder M."/>
            <person name="Bloem J."/>
            <person name="Labutti K."/>
            <person name="Salamov A."/>
            <person name="Andreopoulos B."/>
            <person name="Baker S."/>
            <person name="Barry K."/>
            <person name="Bills G."/>
            <person name="Bluhm B."/>
            <person name="Cannon C."/>
            <person name="Castanera R."/>
            <person name="Culley D."/>
            <person name="Daum C."/>
            <person name="Ezra D."/>
            <person name="Gonzalez J."/>
            <person name="Henrissat B."/>
            <person name="Kuo A."/>
            <person name="Liang C."/>
            <person name="Lipzen A."/>
            <person name="Lutzoni F."/>
            <person name="Magnuson J."/>
            <person name="Mondo S."/>
            <person name="Nolan M."/>
            <person name="Ohm R."/>
            <person name="Pangilinan J."/>
            <person name="Park H.-J."/>
            <person name="Ramirez L."/>
            <person name="Alfaro M."/>
            <person name="Sun H."/>
            <person name="Tritt A."/>
            <person name="Yoshinaga Y."/>
            <person name="Zwiers L.-H."/>
            <person name="Turgeon B."/>
            <person name="Goodwin S."/>
            <person name="Spatafora J."/>
            <person name="Crous P."/>
            <person name="Grigoriev I."/>
        </authorList>
    </citation>
    <scope>NUCLEOTIDE SEQUENCE</scope>
    <source>
        <strain evidence="6">CBS 122681</strain>
    </source>
</reference>
<evidence type="ECO:0000256" key="3">
    <source>
        <dbReference type="ARBA" id="ARBA00022857"/>
    </source>
</evidence>
<evidence type="ECO:0000256" key="2">
    <source>
        <dbReference type="ARBA" id="ARBA00022737"/>
    </source>
</evidence>
<protein>
    <submittedName>
        <fullName evidence="6">WD40 repeat-like protein</fullName>
    </submittedName>
</protein>
<evidence type="ECO:0000256" key="1">
    <source>
        <dbReference type="ARBA" id="ARBA00022574"/>
    </source>
</evidence>
<name>A0A6A6TQ03_9PLEO</name>
<dbReference type="SMART" id="SM00320">
    <property type="entry name" value="WD40"/>
    <property type="match status" value="6"/>
</dbReference>
<evidence type="ECO:0000256" key="4">
    <source>
        <dbReference type="ARBA" id="ARBA00046343"/>
    </source>
</evidence>
<dbReference type="PROSITE" id="PS50082">
    <property type="entry name" value="WD_REPEATS_2"/>
    <property type="match status" value="2"/>
</dbReference>
<dbReference type="CDD" id="cd05233">
    <property type="entry name" value="SDR_c"/>
    <property type="match status" value="1"/>
</dbReference>
<dbReference type="InterPro" id="IPR015943">
    <property type="entry name" value="WD40/YVTN_repeat-like_dom_sf"/>
</dbReference>
<dbReference type="InterPro" id="IPR036291">
    <property type="entry name" value="NAD(P)-bd_dom_sf"/>
</dbReference>
<dbReference type="PANTHER" id="PTHR22839">
    <property type="entry name" value="THO COMPLEX SUBUNIT 3 THO3"/>
    <property type="match status" value="1"/>
</dbReference>
<dbReference type="InterPro" id="IPR036322">
    <property type="entry name" value="WD40_repeat_dom_sf"/>
</dbReference>
<dbReference type="PANTHER" id="PTHR22839:SF0">
    <property type="entry name" value="THO COMPLEX SUBUNIT 3"/>
    <property type="match status" value="1"/>
</dbReference>
<comment type="similarity">
    <text evidence="4">Belongs to the THOC3 family.</text>
</comment>
<dbReference type="InterPro" id="IPR002347">
    <property type="entry name" value="SDR_fam"/>
</dbReference>
<dbReference type="Pfam" id="PF13561">
    <property type="entry name" value="adh_short_C2"/>
    <property type="match status" value="1"/>
</dbReference>